<keyword evidence="4" id="KW-1185">Reference proteome</keyword>
<comment type="caution">
    <text evidence="3">The sequence shown here is derived from an EMBL/GenBank/DDBJ whole genome shotgun (WGS) entry which is preliminary data.</text>
</comment>
<organism evidence="3 4">
    <name type="scientific">Basidiobolus meristosporus CBS 931.73</name>
    <dbReference type="NCBI Taxonomy" id="1314790"/>
    <lineage>
        <taxon>Eukaryota</taxon>
        <taxon>Fungi</taxon>
        <taxon>Fungi incertae sedis</taxon>
        <taxon>Zoopagomycota</taxon>
        <taxon>Entomophthoromycotina</taxon>
        <taxon>Basidiobolomycetes</taxon>
        <taxon>Basidiobolales</taxon>
        <taxon>Basidiobolaceae</taxon>
        <taxon>Basidiobolus</taxon>
    </lineage>
</organism>
<name>A0A1Y1YA09_9FUNG</name>
<dbReference type="OrthoDB" id="568194at2759"/>
<dbReference type="Pfam" id="PF00188">
    <property type="entry name" value="CAP"/>
    <property type="match status" value="1"/>
</dbReference>
<feature type="chain" id="PRO_5012711347" evidence="1">
    <location>
        <begin position="22"/>
        <end position="159"/>
    </location>
</feature>
<evidence type="ECO:0000259" key="2">
    <source>
        <dbReference type="Pfam" id="PF00188"/>
    </source>
</evidence>
<protein>
    <submittedName>
        <fullName evidence="3">SCP-domain-containing protein</fullName>
    </submittedName>
</protein>
<feature type="domain" description="SCP" evidence="2">
    <location>
        <begin position="28"/>
        <end position="140"/>
    </location>
</feature>
<dbReference type="STRING" id="1314790.A0A1Y1YA09"/>
<keyword evidence="1" id="KW-0732">Signal</keyword>
<dbReference type="EMBL" id="MCFE01000193">
    <property type="protein sequence ID" value="ORX94859.1"/>
    <property type="molecule type" value="Genomic_DNA"/>
</dbReference>
<dbReference type="Gene3D" id="3.40.33.10">
    <property type="entry name" value="CAP"/>
    <property type="match status" value="1"/>
</dbReference>
<dbReference type="SUPFAM" id="SSF55797">
    <property type="entry name" value="PR-1-like"/>
    <property type="match status" value="1"/>
</dbReference>
<evidence type="ECO:0000256" key="1">
    <source>
        <dbReference type="SAM" id="SignalP"/>
    </source>
</evidence>
<dbReference type="InterPro" id="IPR035940">
    <property type="entry name" value="CAP_sf"/>
</dbReference>
<accession>A0A1Y1YA09</accession>
<dbReference type="InterPro" id="IPR014044">
    <property type="entry name" value="CAP_dom"/>
</dbReference>
<dbReference type="InParanoid" id="A0A1Y1YA09"/>
<feature type="signal peptide" evidence="1">
    <location>
        <begin position="1"/>
        <end position="21"/>
    </location>
</feature>
<sequence length="159" mass="17868">MQFFSYYLILSVLVFAKLALAFDANRLLALVNQERQKAGVPPLSLDPKLTMAAQRHTLYQATIRTMTHDQPNRTLGDRIDETGYVWGSIGENVAAGFGDEMSVMNAWMNSPGHRSNILNPVFTQIGVAYDPRGSYWTQEFARPVVSRKRASKFVGARKE</sequence>
<dbReference type="PANTHER" id="PTHR31157:SF1">
    <property type="entry name" value="SCP DOMAIN-CONTAINING PROTEIN"/>
    <property type="match status" value="1"/>
</dbReference>
<reference evidence="3 4" key="1">
    <citation type="submission" date="2016-07" db="EMBL/GenBank/DDBJ databases">
        <title>Pervasive Adenine N6-methylation of Active Genes in Fungi.</title>
        <authorList>
            <consortium name="DOE Joint Genome Institute"/>
            <person name="Mondo S.J."/>
            <person name="Dannebaum R.O."/>
            <person name="Kuo R.C."/>
            <person name="Labutti K."/>
            <person name="Haridas S."/>
            <person name="Kuo A."/>
            <person name="Salamov A."/>
            <person name="Ahrendt S.R."/>
            <person name="Lipzen A."/>
            <person name="Sullivan W."/>
            <person name="Andreopoulos W.B."/>
            <person name="Clum A."/>
            <person name="Lindquist E."/>
            <person name="Daum C."/>
            <person name="Ramamoorthy G.K."/>
            <person name="Gryganskyi A."/>
            <person name="Culley D."/>
            <person name="Magnuson J.K."/>
            <person name="James T.Y."/>
            <person name="O'Malley M.A."/>
            <person name="Stajich J.E."/>
            <person name="Spatafora J.W."/>
            <person name="Visel A."/>
            <person name="Grigoriev I.V."/>
        </authorList>
    </citation>
    <scope>NUCLEOTIDE SEQUENCE [LARGE SCALE GENOMIC DNA]</scope>
    <source>
        <strain evidence="3 4">CBS 931.73</strain>
    </source>
</reference>
<evidence type="ECO:0000313" key="4">
    <source>
        <dbReference type="Proteomes" id="UP000193498"/>
    </source>
</evidence>
<dbReference type="CDD" id="cd05379">
    <property type="entry name" value="CAP_bacterial"/>
    <property type="match status" value="1"/>
</dbReference>
<gene>
    <name evidence="3" type="ORF">K493DRAFT_301802</name>
</gene>
<dbReference type="PANTHER" id="PTHR31157">
    <property type="entry name" value="SCP DOMAIN-CONTAINING PROTEIN"/>
    <property type="match status" value="1"/>
</dbReference>
<dbReference type="Proteomes" id="UP000193498">
    <property type="component" value="Unassembled WGS sequence"/>
</dbReference>
<proteinExistence type="predicted"/>
<evidence type="ECO:0000313" key="3">
    <source>
        <dbReference type="EMBL" id="ORX94859.1"/>
    </source>
</evidence>
<dbReference type="AlphaFoldDB" id="A0A1Y1YA09"/>